<dbReference type="AlphaFoldDB" id="A0A2R3INW3"/>
<dbReference type="EMBL" id="CP027169">
    <property type="protein sequence ID" value="AVK03615.1"/>
    <property type="molecule type" value="Genomic_DNA"/>
</dbReference>
<sequence length="45" mass="5070">MIVYKNTDTITKCAACPEIVHSFHKPHPKGLDSSRVDHMDRFADG</sequence>
<protein>
    <submittedName>
        <fullName evidence="1">Uncharacterized protein</fullName>
    </submittedName>
</protein>
<name>A0A2R3INW3_9PSED</name>
<evidence type="ECO:0000313" key="2">
    <source>
        <dbReference type="Proteomes" id="UP000238390"/>
    </source>
</evidence>
<dbReference type="Proteomes" id="UP000238390">
    <property type="component" value="Chromosome"/>
</dbReference>
<evidence type="ECO:0000313" key="1">
    <source>
        <dbReference type="EMBL" id="AVK03615.1"/>
    </source>
</evidence>
<reference evidence="1 2" key="1">
    <citation type="submission" date="2018-02" db="EMBL/GenBank/DDBJ databases">
        <title>FDA/CDC Antimicrobial Resistant Isolate Bank Genome Sequencing.</title>
        <authorList>
            <person name="Benahmed F.H."/>
            <person name="Lutgring J.D."/>
            <person name="Yoo B."/>
            <person name="Machado M."/>
            <person name="Brown A."/>
            <person name="McAllister G."/>
            <person name="Perry A."/>
            <person name="Halpin A.L."/>
            <person name="Vavikolanu K."/>
            <person name="Ott S."/>
            <person name="Zhao X."/>
            <person name="Tallon L.J."/>
            <person name="Sadzewicz L."/>
            <person name="Aluvathingal J."/>
            <person name="Nadendla S."/>
            <person name="Voskania-kordi A."/>
            <person name="Simonyan V."/>
            <person name="Patel J."/>
            <person name="Shawar R.M."/>
        </authorList>
    </citation>
    <scope>NUCLEOTIDE SEQUENCE [LARGE SCALE GENOMIC DNA]</scope>
    <source>
        <strain evidence="1 2">AR_0356</strain>
    </source>
</reference>
<gene>
    <name evidence="1" type="ORF">CSB93_5109</name>
</gene>
<organism evidence="1 2">
    <name type="scientific">Pseudomonas paraeruginosa</name>
    <dbReference type="NCBI Taxonomy" id="2994495"/>
    <lineage>
        <taxon>Bacteria</taxon>
        <taxon>Pseudomonadati</taxon>
        <taxon>Pseudomonadota</taxon>
        <taxon>Gammaproteobacteria</taxon>
        <taxon>Pseudomonadales</taxon>
        <taxon>Pseudomonadaceae</taxon>
        <taxon>Pseudomonas</taxon>
    </lineage>
</organism>
<proteinExistence type="predicted"/>
<accession>A0A2R3INW3</accession>
<keyword evidence="2" id="KW-1185">Reference proteome</keyword>